<reference evidence="2" key="1">
    <citation type="submission" date="2020-12" db="EMBL/GenBank/DDBJ databases">
        <authorList>
            <person name="Iha C."/>
        </authorList>
    </citation>
    <scope>NUCLEOTIDE SEQUENCE</scope>
</reference>
<feature type="chain" id="PRO_5035789024" evidence="1">
    <location>
        <begin position="31"/>
        <end position="96"/>
    </location>
</feature>
<gene>
    <name evidence="2" type="ORF">OSTQU699_LOCUS7798</name>
</gene>
<name>A0A8S1J853_9CHLO</name>
<accession>A0A8S1J853</accession>
<dbReference type="GO" id="GO:0016787">
    <property type="term" value="F:hydrolase activity"/>
    <property type="evidence" value="ECO:0007669"/>
    <property type="project" value="InterPro"/>
</dbReference>
<evidence type="ECO:0000313" key="3">
    <source>
        <dbReference type="Proteomes" id="UP000708148"/>
    </source>
</evidence>
<keyword evidence="1" id="KW-0732">Signal</keyword>
<feature type="non-terminal residue" evidence="2">
    <location>
        <position position="96"/>
    </location>
</feature>
<feature type="signal peptide" evidence="1">
    <location>
        <begin position="1"/>
        <end position="30"/>
    </location>
</feature>
<dbReference type="OrthoDB" id="531680at2759"/>
<dbReference type="EMBL" id="CAJHUC010001830">
    <property type="protein sequence ID" value="CAD7702441.1"/>
    <property type="molecule type" value="Genomic_DNA"/>
</dbReference>
<sequence length="96" mass="10544">MAQIGMPLRAAAPVALRWMVVFFSLRAALGDTSFRILHFNDVHSRVEPSSKYQGPCKESQRAEGLCFGGFAKLATVVKRERAKGSVIVLDAGDEFM</sequence>
<dbReference type="InterPro" id="IPR029052">
    <property type="entry name" value="Metallo-depent_PP-like"/>
</dbReference>
<dbReference type="SUPFAM" id="SSF56300">
    <property type="entry name" value="Metallo-dependent phosphatases"/>
    <property type="match status" value="1"/>
</dbReference>
<dbReference type="Proteomes" id="UP000708148">
    <property type="component" value="Unassembled WGS sequence"/>
</dbReference>
<dbReference type="AlphaFoldDB" id="A0A8S1J853"/>
<dbReference type="PANTHER" id="PTHR11575">
    <property type="entry name" value="5'-NUCLEOTIDASE-RELATED"/>
    <property type="match status" value="1"/>
</dbReference>
<proteinExistence type="predicted"/>
<dbReference type="PANTHER" id="PTHR11575:SF24">
    <property type="entry name" value="5'-NUCLEOTIDASE"/>
    <property type="match status" value="1"/>
</dbReference>
<dbReference type="Gene3D" id="3.60.21.10">
    <property type="match status" value="1"/>
</dbReference>
<comment type="caution">
    <text evidence="2">The sequence shown here is derived from an EMBL/GenBank/DDBJ whole genome shotgun (WGS) entry which is preliminary data.</text>
</comment>
<evidence type="ECO:0000313" key="2">
    <source>
        <dbReference type="EMBL" id="CAD7702441.1"/>
    </source>
</evidence>
<organism evidence="2 3">
    <name type="scientific">Ostreobium quekettii</name>
    <dbReference type="NCBI Taxonomy" id="121088"/>
    <lineage>
        <taxon>Eukaryota</taxon>
        <taxon>Viridiplantae</taxon>
        <taxon>Chlorophyta</taxon>
        <taxon>core chlorophytes</taxon>
        <taxon>Ulvophyceae</taxon>
        <taxon>TCBD clade</taxon>
        <taxon>Bryopsidales</taxon>
        <taxon>Ostreobineae</taxon>
        <taxon>Ostreobiaceae</taxon>
        <taxon>Ostreobium</taxon>
    </lineage>
</organism>
<keyword evidence="3" id="KW-1185">Reference proteome</keyword>
<evidence type="ECO:0000256" key="1">
    <source>
        <dbReference type="SAM" id="SignalP"/>
    </source>
</evidence>
<protein>
    <submittedName>
        <fullName evidence="2">Uncharacterized protein</fullName>
    </submittedName>
</protein>
<dbReference type="GO" id="GO:0009166">
    <property type="term" value="P:nucleotide catabolic process"/>
    <property type="evidence" value="ECO:0007669"/>
    <property type="project" value="InterPro"/>
</dbReference>
<dbReference type="InterPro" id="IPR006179">
    <property type="entry name" value="5_nucleotidase/apyrase"/>
</dbReference>